<sequence length="412" mass="46567">MKQIDQKKNILICGSGIAGPTLAFWLAKQGHKVTVVERASSLRLTGQTVDIRDEGRDVVERMGLLKDISELMTNEEGLRFVDSKNIIQAEYPSAGGKKSFVTDIEILRADLSTLLLKSTQDDVEYIFGDYVTSCHENEAEVIVNFKNHAQRTFDLMVIAEGMRSSTRKLVFGKVPVHHIGLYTAYFAMPYQPQDGTWVRWSNCTGGKSILLRPDQGRSTRAYLYIRSSKRGIDLTGRSAVNSFIKSTFRNDGWEAPRILEELDKTDDIFFEDLGQIRMDSWSRGRVVLLGDAAYCATPVSGMGTTLSIVGAYILAKSLLTSEDHHAAYKAYEQKMRPYVQQAQSIKPWTIRLEQPSTKLGIALFYRWKRLEKTKLMQFLMSPFGPKREHVDFLGAPIVYDTDIIRAPEKSTL</sequence>
<dbReference type="GO" id="GO:0004497">
    <property type="term" value="F:monooxygenase activity"/>
    <property type="evidence" value="ECO:0007669"/>
    <property type="project" value="UniProtKB-KW"/>
</dbReference>
<evidence type="ECO:0000313" key="2">
    <source>
        <dbReference type="EMBL" id="ECS8475913.1"/>
    </source>
</evidence>
<dbReference type="PRINTS" id="PR00420">
    <property type="entry name" value="RNGMNOXGNASE"/>
</dbReference>
<dbReference type="AlphaFoldDB" id="A0A5I9WL37"/>
<name>A0A5I9WL37_SALET</name>
<dbReference type="SUPFAM" id="SSF51905">
    <property type="entry name" value="FAD/NAD(P)-binding domain"/>
    <property type="match status" value="1"/>
</dbReference>
<keyword evidence="2" id="KW-0503">Monooxygenase</keyword>
<comment type="caution">
    <text evidence="2">The sequence shown here is derived from an EMBL/GenBank/DDBJ whole genome shotgun (WGS) entry which is preliminary data.</text>
</comment>
<dbReference type="GO" id="GO:0071949">
    <property type="term" value="F:FAD binding"/>
    <property type="evidence" value="ECO:0007669"/>
    <property type="project" value="InterPro"/>
</dbReference>
<dbReference type="InterPro" id="IPR051704">
    <property type="entry name" value="FAD_aromatic-hydroxylase"/>
</dbReference>
<dbReference type="Gene3D" id="3.30.9.10">
    <property type="entry name" value="D-Amino Acid Oxidase, subunit A, domain 2"/>
    <property type="match status" value="1"/>
</dbReference>
<dbReference type="InterPro" id="IPR036188">
    <property type="entry name" value="FAD/NAD-bd_sf"/>
</dbReference>
<feature type="domain" description="FAD-binding" evidence="1">
    <location>
        <begin position="9"/>
        <end position="342"/>
    </location>
</feature>
<dbReference type="Pfam" id="PF01494">
    <property type="entry name" value="FAD_binding_3"/>
    <property type="match status" value="1"/>
</dbReference>
<organism evidence="2">
    <name type="scientific">Salmonella enterica subsp. enterica serovar Pomona</name>
    <dbReference type="NCBI Taxonomy" id="570935"/>
    <lineage>
        <taxon>Bacteria</taxon>
        <taxon>Pseudomonadati</taxon>
        <taxon>Pseudomonadota</taxon>
        <taxon>Gammaproteobacteria</taxon>
        <taxon>Enterobacterales</taxon>
        <taxon>Enterobacteriaceae</taxon>
        <taxon>Salmonella</taxon>
    </lineage>
</organism>
<proteinExistence type="predicted"/>
<accession>A0A5I9WL37</accession>
<reference evidence="2" key="1">
    <citation type="submission" date="2018-07" db="EMBL/GenBank/DDBJ databases">
        <authorList>
            <consortium name="PulseNet: The National Subtyping Network for Foodborne Disease Surveillance"/>
            <person name="Tarr C.L."/>
            <person name="Trees E."/>
            <person name="Katz L.S."/>
            <person name="Carleton-Romer H.A."/>
            <person name="Stroika S."/>
            <person name="Kucerova Z."/>
            <person name="Roache K.F."/>
            <person name="Sabol A.L."/>
            <person name="Besser J."/>
            <person name="Gerner-Smidt P."/>
        </authorList>
    </citation>
    <scope>NUCLEOTIDE SEQUENCE</scope>
    <source>
        <strain evidence="2">PNUSAS032273</strain>
    </source>
</reference>
<protein>
    <submittedName>
        <fullName evidence="2">FAD-binding monooxygenase</fullName>
    </submittedName>
</protein>
<dbReference type="PANTHER" id="PTHR46865">
    <property type="entry name" value="OXIDOREDUCTASE-RELATED"/>
    <property type="match status" value="1"/>
</dbReference>
<gene>
    <name evidence="2" type="ORF">C8634_06780</name>
</gene>
<dbReference type="PANTHER" id="PTHR46865:SF2">
    <property type="entry name" value="MONOOXYGENASE"/>
    <property type="match status" value="1"/>
</dbReference>
<keyword evidence="2" id="KW-0560">Oxidoreductase</keyword>
<dbReference type="Gene3D" id="3.50.50.60">
    <property type="entry name" value="FAD/NAD(P)-binding domain"/>
    <property type="match status" value="1"/>
</dbReference>
<dbReference type="EMBL" id="AAKKXN010000002">
    <property type="protein sequence ID" value="ECS8475913.1"/>
    <property type="molecule type" value="Genomic_DNA"/>
</dbReference>
<evidence type="ECO:0000259" key="1">
    <source>
        <dbReference type="Pfam" id="PF01494"/>
    </source>
</evidence>
<dbReference type="InterPro" id="IPR002938">
    <property type="entry name" value="FAD-bd"/>
</dbReference>